<dbReference type="Pfam" id="PF18962">
    <property type="entry name" value="Por_Secre_tail"/>
    <property type="match status" value="1"/>
</dbReference>
<sequence>MKRLLSLCFIIMLGAGAKAQQYTNANATGANGNAYPFYFVSKIQCLYPAAKFSTAPSGNISTIYFRGSGTGTVTLSDLTIKLGTTTSSQYTSSTDAFITGLTTVYSATSASLSVVSDQWYAITLATPFPFTAGSNLVLEISETGNSGTQFLAYNTIETTTCKLISASVTATNGTTIGTGINHVRLLEFGFDIASAAGTPTISANNSPVCAGSTVSLTATSTATNPTYNWTGPNSFTATGATITIPNAAAANAGTYNVTVTSGGTTSASAAAIVVVNPTIPIQVSIASNPGTTICSGTSTVFTATPINGGTTPVYQWKKNGNNVGTNSANYTDNGLATNDIISCDMTSNATCPSPATTTSNALQMFVNASVVPAISVSNNSGTSVCEGIPVLFTAAPVNPGSAPVYQWKKNGNNVGSNTTTYTDNALTNNDAITCVLTNNDACASPANVTATTLTMTVNPLPAKPTITASGNTLTSSVANGNQWLLNSAAISGATNQTYTITTDGWYQVSVTDANGCSNKSDSTQFTTGVTSIARNGNLKVYPSPFKEKLFVELASNDNHQMIIADCLGHTVFQTTIHAKKTELDLSNLASGVYFLSTASGDSRATIRVVKL</sequence>
<gene>
    <name evidence="3" type="ORF">DN068_06505</name>
</gene>
<feature type="signal peptide" evidence="1">
    <location>
        <begin position="1"/>
        <end position="19"/>
    </location>
</feature>
<dbReference type="EMBL" id="QKTW01000010">
    <property type="protein sequence ID" value="PZF73646.1"/>
    <property type="molecule type" value="Genomic_DNA"/>
</dbReference>
<dbReference type="RefSeq" id="WP_110998096.1">
    <property type="nucleotide sequence ID" value="NZ_QKTW01000010.1"/>
</dbReference>
<keyword evidence="1" id="KW-0732">Signal</keyword>
<dbReference type="SUPFAM" id="SSF48726">
    <property type="entry name" value="Immunoglobulin"/>
    <property type="match status" value="1"/>
</dbReference>
<protein>
    <recommendedName>
        <fullName evidence="2">Ig-like domain-containing protein</fullName>
    </recommendedName>
</protein>
<feature type="chain" id="PRO_5016162960" description="Ig-like domain-containing protein" evidence="1">
    <location>
        <begin position="20"/>
        <end position="611"/>
    </location>
</feature>
<dbReference type="NCBIfam" id="TIGR04183">
    <property type="entry name" value="Por_Secre_tail"/>
    <property type="match status" value="1"/>
</dbReference>
<dbReference type="InterPro" id="IPR026444">
    <property type="entry name" value="Secre_tail"/>
</dbReference>
<evidence type="ECO:0000313" key="4">
    <source>
        <dbReference type="Proteomes" id="UP000248745"/>
    </source>
</evidence>
<dbReference type="Proteomes" id="UP000248745">
    <property type="component" value="Unassembled WGS sequence"/>
</dbReference>
<dbReference type="InterPro" id="IPR036179">
    <property type="entry name" value="Ig-like_dom_sf"/>
</dbReference>
<dbReference type="PROSITE" id="PS50835">
    <property type="entry name" value="IG_LIKE"/>
    <property type="match status" value="1"/>
</dbReference>
<dbReference type="OrthoDB" id="791543at2"/>
<dbReference type="AlphaFoldDB" id="A0A2W2BJM6"/>
<evidence type="ECO:0000256" key="1">
    <source>
        <dbReference type="SAM" id="SignalP"/>
    </source>
</evidence>
<name>A0A2W2BJM6_9BACT</name>
<keyword evidence="4" id="KW-1185">Reference proteome</keyword>
<reference evidence="3 4" key="1">
    <citation type="submission" date="2018-06" db="EMBL/GenBank/DDBJ databases">
        <title>Mucibacter soli gen. nov., sp. nov., a new member of the family Chitinophagaceae producing mucin.</title>
        <authorList>
            <person name="Kim M.-K."/>
            <person name="Park S."/>
            <person name="Kim T.-S."/>
            <person name="Joung Y."/>
            <person name="Han J.-H."/>
            <person name="Kim S.B."/>
        </authorList>
    </citation>
    <scope>NUCLEOTIDE SEQUENCE [LARGE SCALE GENOMIC DNA]</scope>
    <source>
        <strain evidence="3 4">R1-15</strain>
    </source>
</reference>
<dbReference type="InterPro" id="IPR007110">
    <property type="entry name" value="Ig-like_dom"/>
</dbReference>
<accession>A0A2W2BJM6</accession>
<proteinExistence type="predicted"/>
<comment type="caution">
    <text evidence="3">The sequence shown here is derived from an EMBL/GenBank/DDBJ whole genome shotgun (WGS) entry which is preliminary data.</text>
</comment>
<organism evidence="3 4">
    <name type="scientific">Taibaiella soli</name>
    <dbReference type="NCBI Taxonomy" id="1649169"/>
    <lineage>
        <taxon>Bacteria</taxon>
        <taxon>Pseudomonadati</taxon>
        <taxon>Bacteroidota</taxon>
        <taxon>Chitinophagia</taxon>
        <taxon>Chitinophagales</taxon>
        <taxon>Chitinophagaceae</taxon>
        <taxon>Taibaiella</taxon>
    </lineage>
</organism>
<evidence type="ECO:0000313" key="3">
    <source>
        <dbReference type="EMBL" id="PZF73646.1"/>
    </source>
</evidence>
<evidence type="ECO:0000259" key="2">
    <source>
        <dbReference type="PROSITE" id="PS50835"/>
    </source>
</evidence>
<dbReference type="Gene3D" id="2.60.40.10">
    <property type="entry name" value="Immunoglobulins"/>
    <property type="match status" value="2"/>
</dbReference>
<dbReference type="InterPro" id="IPR013783">
    <property type="entry name" value="Ig-like_fold"/>
</dbReference>
<feature type="domain" description="Ig-like" evidence="2">
    <location>
        <begin position="199"/>
        <end position="273"/>
    </location>
</feature>